<comment type="caution">
    <text evidence="7">The sequence shown here is derived from an EMBL/GenBank/DDBJ whole genome shotgun (WGS) entry which is preliminary data.</text>
</comment>
<feature type="transmembrane region" description="Helical" evidence="6">
    <location>
        <begin position="61"/>
        <end position="82"/>
    </location>
</feature>
<evidence type="ECO:0000256" key="6">
    <source>
        <dbReference type="SAM" id="Phobius"/>
    </source>
</evidence>
<dbReference type="InterPro" id="IPR011701">
    <property type="entry name" value="MFS"/>
</dbReference>
<accession>A0ABY1HY83</accession>
<feature type="transmembrane region" description="Helical" evidence="6">
    <location>
        <begin position="418"/>
        <end position="442"/>
    </location>
</feature>
<feature type="transmembrane region" description="Helical" evidence="6">
    <location>
        <begin position="326"/>
        <end position="344"/>
    </location>
</feature>
<dbReference type="InterPro" id="IPR044772">
    <property type="entry name" value="NO3_transporter"/>
</dbReference>
<proteinExistence type="inferred from homology"/>
<feature type="transmembrane region" description="Helical" evidence="6">
    <location>
        <begin position="237"/>
        <end position="259"/>
    </location>
</feature>
<sequence>MIGSPFAGLFAMRIRRERSRCALGDDDAVHLPGDILPTLDTTGRTLTGWNPEEPENWSSSIAWRTLAITTFSLMLGFTVWFLPSAIAPRLNEIGFALSKNQLYWLTSMPGLSCGLLRLVYMFLPATIGTRRMIGISSLLYLLPMLGWFFAVQNPSTSYGILLGLAFACGIGAATFSGYMPSTGFYFPKRLSGTALGLQGGLGNIGAGIIQLAAPFLMSTSLFGLTWVEPYSEGAPRVVNATVFFLPWSVLAAFLAFAYLKDVPVKANIKEQLDIFGNVDTWLMTILYIMTFGIFSGFAAQTALIINNNYGAASALADAGLTGLPKGASYAFLGTFIGSLLRFAWGPLCDRFGGAIWTFVSAIGMAATLGFCGWQLTMVDSAGDFKVFMAGLLGMFFFAGVGNAATFKQMPMIMPKRQAGGAIGFTAAVASLGPFLVGVALAAMPASTFFLACAAYCAVCAVICWIRYAGPNAKRPG</sequence>
<evidence type="ECO:0000256" key="1">
    <source>
        <dbReference type="ARBA" id="ARBA00004141"/>
    </source>
</evidence>
<keyword evidence="8" id="KW-1185">Reference proteome</keyword>
<protein>
    <submittedName>
        <fullName evidence="7">MFS transporter, NNP family, nitrate/nitrite transporter</fullName>
    </submittedName>
</protein>
<dbReference type="SUPFAM" id="SSF103473">
    <property type="entry name" value="MFS general substrate transporter"/>
    <property type="match status" value="1"/>
</dbReference>
<keyword evidence="3 6" id="KW-0812">Transmembrane</keyword>
<keyword evidence="5 6" id="KW-0472">Membrane</keyword>
<name>A0ABY1HY83_9ACTO</name>
<dbReference type="PANTHER" id="PTHR23515">
    <property type="entry name" value="HIGH-AFFINITY NITRATE TRANSPORTER 2.3"/>
    <property type="match status" value="1"/>
</dbReference>
<dbReference type="EMBL" id="FQYL01000001">
    <property type="protein sequence ID" value="SHI30406.1"/>
    <property type="molecule type" value="Genomic_DNA"/>
</dbReference>
<dbReference type="Gene3D" id="1.20.1250.20">
    <property type="entry name" value="MFS general substrate transporter like domains"/>
    <property type="match status" value="1"/>
</dbReference>
<dbReference type="Pfam" id="PF07690">
    <property type="entry name" value="MFS_1"/>
    <property type="match status" value="1"/>
</dbReference>
<gene>
    <name evidence="7" type="ORF">SAMN05216246_101156</name>
</gene>
<comment type="similarity">
    <text evidence="2">Belongs to the major facilitator superfamily. Nitrate/nitrite porter (TC 2.A.1.8) family.</text>
</comment>
<organism evidence="7 8">
    <name type="scientific">Actinomyces denticolens</name>
    <dbReference type="NCBI Taxonomy" id="52767"/>
    <lineage>
        <taxon>Bacteria</taxon>
        <taxon>Bacillati</taxon>
        <taxon>Actinomycetota</taxon>
        <taxon>Actinomycetes</taxon>
        <taxon>Actinomycetales</taxon>
        <taxon>Actinomycetaceae</taxon>
        <taxon>Actinomyces</taxon>
    </lineage>
</organism>
<feature type="transmembrane region" description="Helical" evidence="6">
    <location>
        <begin position="102"/>
        <end position="120"/>
    </location>
</feature>
<feature type="transmembrane region" description="Helical" evidence="6">
    <location>
        <begin position="156"/>
        <end position="178"/>
    </location>
</feature>
<comment type="subcellular location">
    <subcellularLocation>
        <location evidence="1">Membrane</location>
        <topology evidence="1">Multi-pass membrane protein</topology>
    </subcellularLocation>
</comment>
<feature type="transmembrane region" description="Helical" evidence="6">
    <location>
        <begin position="132"/>
        <end position="150"/>
    </location>
</feature>
<reference evidence="7 8" key="1">
    <citation type="submission" date="2016-11" db="EMBL/GenBank/DDBJ databases">
        <authorList>
            <person name="Varghese N."/>
            <person name="Submissions S."/>
        </authorList>
    </citation>
    <scope>NUCLEOTIDE SEQUENCE [LARGE SCALE GENOMIC DNA]</scope>
    <source>
        <strain evidence="7 8">PA</strain>
    </source>
</reference>
<feature type="transmembrane region" description="Helical" evidence="6">
    <location>
        <begin position="387"/>
        <end position="406"/>
    </location>
</feature>
<evidence type="ECO:0000256" key="2">
    <source>
        <dbReference type="ARBA" id="ARBA00008432"/>
    </source>
</evidence>
<evidence type="ECO:0000313" key="8">
    <source>
        <dbReference type="Proteomes" id="UP000184390"/>
    </source>
</evidence>
<feature type="transmembrane region" description="Helical" evidence="6">
    <location>
        <begin position="448"/>
        <end position="467"/>
    </location>
</feature>
<evidence type="ECO:0000313" key="7">
    <source>
        <dbReference type="EMBL" id="SHI30406.1"/>
    </source>
</evidence>
<feature type="transmembrane region" description="Helical" evidence="6">
    <location>
        <begin position="190"/>
        <end position="217"/>
    </location>
</feature>
<feature type="transmembrane region" description="Helical" evidence="6">
    <location>
        <begin position="351"/>
        <end position="375"/>
    </location>
</feature>
<feature type="transmembrane region" description="Helical" evidence="6">
    <location>
        <begin position="280"/>
        <end position="306"/>
    </location>
</feature>
<evidence type="ECO:0000256" key="5">
    <source>
        <dbReference type="ARBA" id="ARBA00023136"/>
    </source>
</evidence>
<evidence type="ECO:0000256" key="4">
    <source>
        <dbReference type="ARBA" id="ARBA00022989"/>
    </source>
</evidence>
<dbReference type="Proteomes" id="UP000184390">
    <property type="component" value="Unassembled WGS sequence"/>
</dbReference>
<keyword evidence="4 6" id="KW-1133">Transmembrane helix</keyword>
<evidence type="ECO:0000256" key="3">
    <source>
        <dbReference type="ARBA" id="ARBA00022692"/>
    </source>
</evidence>
<dbReference type="InterPro" id="IPR036259">
    <property type="entry name" value="MFS_trans_sf"/>
</dbReference>